<dbReference type="EMBL" id="BASE01000043">
    <property type="protein sequence ID" value="GAM13828.1"/>
    <property type="molecule type" value="Genomic_DNA"/>
</dbReference>
<sequence>MRAKYFIFISVLLLLIAPFAAYAEPQSPVEELDNISDQALQMVKLHRYDDANRLLNHFSEEFLLVTGDGRPFTMDELRIITVAHDEAVEAVANADLGHAERMNRVTKFRLVIDAIASTHQPLWTEMEGPIMTVFNDMKTAAYEGDNDQFHANLNSFLSLYNVIYPSLKIDINPERIQKVDAKVSFIDQYRPQVLQEASSQEELELLESDLQNIFDDMTEDEADPSLWWVMISTGSIIILTLSYVGWRKYKGDHDKKKNVQKEHRN</sequence>
<dbReference type="InterPro" id="IPR014231">
    <property type="entry name" value="Spore_YpjB"/>
</dbReference>
<name>A0A0A8X1M2_MESS1</name>
<gene>
    <name evidence="3" type="ORF">SAMD00020551_1975</name>
</gene>
<accession>A0A0A8X1M2</accession>
<dbReference type="OrthoDB" id="2988195at2"/>
<feature type="transmembrane region" description="Helical" evidence="1">
    <location>
        <begin position="226"/>
        <end position="246"/>
    </location>
</feature>
<dbReference type="AlphaFoldDB" id="A0A0A8X1M2"/>
<dbReference type="RefSeq" id="WP_041965652.1">
    <property type="nucleotide sequence ID" value="NZ_BASE01000043.1"/>
</dbReference>
<keyword evidence="1" id="KW-1133">Transmembrane helix</keyword>
<reference evidence="3 4" key="1">
    <citation type="submission" date="2013-06" db="EMBL/GenBank/DDBJ databases">
        <title>Whole genome shotgun sequence of Bacillus selenatarsenatis SF-1.</title>
        <authorList>
            <person name="Kuroda M."/>
            <person name="Sei K."/>
            <person name="Yamashita M."/>
            <person name="Ike M."/>
        </authorList>
    </citation>
    <scope>NUCLEOTIDE SEQUENCE [LARGE SCALE GENOMIC DNA]</scope>
    <source>
        <strain evidence="3 4">SF-1</strain>
    </source>
</reference>
<protein>
    <recommendedName>
        <fullName evidence="5">Sporulation protein YpjB</fullName>
    </recommendedName>
</protein>
<feature type="chain" id="PRO_5002043712" description="Sporulation protein YpjB" evidence="2">
    <location>
        <begin position="24"/>
        <end position="265"/>
    </location>
</feature>
<evidence type="ECO:0000256" key="2">
    <source>
        <dbReference type="SAM" id="SignalP"/>
    </source>
</evidence>
<evidence type="ECO:0000313" key="4">
    <source>
        <dbReference type="Proteomes" id="UP000031014"/>
    </source>
</evidence>
<dbReference type="NCBIfam" id="TIGR02878">
    <property type="entry name" value="spore_ypjB"/>
    <property type="match status" value="1"/>
</dbReference>
<comment type="caution">
    <text evidence="3">The sequence shown here is derived from an EMBL/GenBank/DDBJ whole genome shotgun (WGS) entry which is preliminary data.</text>
</comment>
<proteinExistence type="predicted"/>
<organism evidence="3 4">
    <name type="scientific">Mesobacillus selenatarsenatis (strain DSM 18680 / JCM 14380 / FERM P-15431 / SF-1)</name>
    <dbReference type="NCBI Taxonomy" id="1321606"/>
    <lineage>
        <taxon>Bacteria</taxon>
        <taxon>Bacillati</taxon>
        <taxon>Bacillota</taxon>
        <taxon>Bacilli</taxon>
        <taxon>Bacillales</taxon>
        <taxon>Bacillaceae</taxon>
        <taxon>Mesobacillus</taxon>
    </lineage>
</organism>
<evidence type="ECO:0000313" key="3">
    <source>
        <dbReference type="EMBL" id="GAM13828.1"/>
    </source>
</evidence>
<keyword evidence="2" id="KW-0732">Signal</keyword>
<evidence type="ECO:0008006" key="5">
    <source>
        <dbReference type="Google" id="ProtNLM"/>
    </source>
</evidence>
<keyword evidence="1" id="KW-0472">Membrane</keyword>
<feature type="signal peptide" evidence="2">
    <location>
        <begin position="1"/>
        <end position="23"/>
    </location>
</feature>
<keyword evidence="1" id="KW-0812">Transmembrane</keyword>
<evidence type="ECO:0000256" key="1">
    <source>
        <dbReference type="SAM" id="Phobius"/>
    </source>
</evidence>
<dbReference type="Pfam" id="PF09577">
    <property type="entry name" value="Spore_YpjB"/>
    <property type="match status" value="1"/>
</dbReference>
<dbReference type="Proteomes" id="UP000031014">
    <property type="component" value="Unassembled WGS sequence"/>
</dbReference>
<dbReference type="STRING" id="1321606.SAMD00020551_1975"/>
<keyword evidence="4" id="KW-1185">Reference proteome</keyword>